<feature type="transmembrane region" description="Helical" evidence="2">
    <location>
        <begin position="5223"/>
        <end position="5243"/>
    </location>
</feature>
<feature type="region of interest" description="Disordered" evidence="1">
    <location>
        <begin position="6755"/>
        <end position="6788"/>
    </location>
</feature>
<evidence type="ECO:0000256" key="3">
    <source>
        <dbReference type="SAM" id="SignalP"/>
    </source>
</evidence>
<accession>A0A5A8D6H9</accession>
<dbReference type="Gene3D" id="2.10.50.10">
    <property type="entry name" value="Tumor Necrosis Factor Receptor, subunit A, domain 2"/>
    <property type="match status" value="4"/>
</dbReference>
<keyword evidence="2" id="KW-0472">Membrane</keyword>
<dbReference type="PROSITE" id="PS50235">
    <property type="entry name" value="USP_3"/>
    <property type="match status" value="1"/>
</dbReference>
<feature type="compositionally biased region" description="Low complexity" evidence="1">
    <location>
        <begin position="4095"/>
        <end position="4129"/>
    </location>
</feature>
<sequence length="7049" mass="743134">MLAFRCSLALALLAAAMQTVTAAVVAVAPNATVYLEVSPAGALAWWPTSPLCSQPAGDNATIRLSAELTNVSSNDAGDLRNGLRIVGNLSTHEETLQGDGLAIFGSLLRGTGSATLAIRCLPESGSEAQQTVHVTALIRSRPLVSFVNVASLAPIRTVTTDFHVQVLLSFGAPVSLHADQLVISGAELTGLAGRAAVLVPQLSGMYNVWTANLTRFGNVSTVSVTLNGCNDTQFAGGNCNDATGYIAPAQPATLRVASHVKTVKLYHSSGGSLTELTGNVTSESENFVAELTFPPELVNGPVGIRTHHFSLYGLRCVEGERALGDGKSSDDCDPPTASNAGRTWRLRVRLDSALPSGSIRVAATQGTGSSPPIVPQAPAVELEFQAVCTSLEFVTAGTSVPAPTVNQSGAAVLAASRVDVLARFRTPVGNLTFADLRLAGQLQAVAAGAATPAGVVQDGPYPASTAWRFPLKVSIENASAVPEVGGQQFAASLRLLDAGFAVPRLGSQPAASENRAYRPVAPFSVELHSVADSFSGSLLSGSYTTRLSLVAVVSFQLPVNIVNSSNLLVSGASLADPQPVGIQPMLPDALFRPSFGSAAGVAVGSSIGLPGLDVTSSPGLTGGSNVWAVRLDVLDRATAVSVATQFAGACIQTSAGCIEQQPLVGSSATASIGLRRVAQSMELFPDINGDGIVGPADFAGAVNESDLVIARGKATSHRCIIARVSFSRGLASFSVGDLTLSGATAQVCSGGGASVPFEPADAVPSNQGRVWDVPLLVDTSVDAFNVTVGVVAGGASQPLVEVDPALNLTTWFEYHSPVKTVSIHEVPGSVGSTLSIGSVPGVLVSALGGSPSRVTSATELDVVVTFESPVRRFFAARDLQLTGATVVSQMPPPSLTSTSYNTTWTMRVRPTGSTHEIIAQIVPFRSDLCNSDTALVFTDPSWTLGDALSLCSTTLPRIAVWPSSVYTANTTVYTVPLSTEFRTAATSASELIVPGQSVTLLTEVWATVRYSLPVRNVPTQAFTGLQGLTKLEGQLPVAVEAGDNLTDSGGCSRVWAMRMQVIESQPTLAFEAAAVATCADAGGDCGLVPEPPMQLDPRGGGSRPSSSLTFWATLERLELIEDANADGSVQSGERSVSARDGHVVPMPDRARAHFNRGVTGVLASHFVLSGLRNVVCGSEAASAPFRAFPGSETPDRVWDLAVERIANVDSLDNTLSIQPSLAFTNTSLLSSGTSFHQVSYHSRLTSLSIHEVPGSVGSTLLNGSVPGVLVSALGGSPSRVTSATELDVVVTFESPVRRFFAARDLQLTGATVVSQMPPPSLTSTSYNTTWTMRVRPTGSTHEIIAQIVPFRSDLCNSDTALVFTDPSWTLGDALSLCSTTLPRIAVWPSSVYTANTTVYTVPLSTEFRTAATSASELIVPGQSVTLLTEVWATVRYSLPVRNVPTQAFTGLQGLTKLEGQLPVAVEAGDNLTDSGGCSRVWAMRMQVIESQPTLAFEAAAVATCADAGGDCGLVPEPPMQLDPRGGGSRPSSSLTFWATLERLELIEDANADGSVQSGERSVPHGMATSYRCLIARAHFNRGVTGVLASHFVLSGLRNVVCGSEAASAPFRAFPGSETPDRVWDLAVERIANVDSLDNTLSIQPSLAFTNTSLLSSGTSFHQVSYHSRLTSLSIHEVPGSVGSTLSNGSVPGVLVSALGGSPSRVTSATELDVVVTFESPVRRFFAARDLQLTGATVVSQMPPPSLTSTSYNTTWTMRVRPTGSTHEIIAQIVPFRSDLSVYTANTTVYTVPLSTEFRTAATSASELIVPGQSVTLLTEVWATVRYSLPVRNVPTQAFTGLQGLTKLEGQLPVAVEAGDNLTDSGGCSRVWAMRMQLDPRGGGSRPSSSLTFWATLERLELIEDANADGSVQSGERSVPHGMATSYRCLIARAHFNRGVTGVLASHFVLSGLRNVVCGSEAASAPFRAFPGSETPDRVWDLAVEITELDNGLSRSMTMLPGPHGGGGVVTSANFTVAAQTAVVDFHVDLLDIGLYEVPGAIGARPLRVNESAPQPVFDMELGPRVDSTETSATLLVAKFEFDAPVIGFEPSRDFVAHGADFQNCAVSALDGSLVDQAWAGPDAASRCSMASPHVFANSTVRWAMNTTVYTVPLSTEFRTAATSASELIVPGQSVTLLTEVWATVRYSLPVRNVPTQAFTGLQGLTKLEGQLPVAVEAGDNLTDSGGCSRVWAMRMQVIESQPTLAFEAAAVATCADAGGDCGLVPEPPMQLDPRGGGSRPSSSLTFWATLERLELIEDANADGSVQSGERSVPHGMATSYRCLIARAHFNRGTAVAQYRPIVSSMSIFENRLSEGAAPYSVDTAPVQNCSTVNVTTVGVSGNGSLVNGSAANTTTVTQQTICYGNITSTEVARPGANVSFGATSASQLFVTVRFEAPVSHFDARRDLAVSGLRLVSQEATTKQVDPNPPPTDCGAVISAINAQLPTANRTTMQLNQARFNATPPECISTQKALLQDSPLSLSPASTSYTLGLQDKDLRPTGVALVFHDAATVQPDSIARSADVDVNLFCETAAFSELHIDENITLYNATVLVHKHAVTMASNTTAGYLESVTTVSFNSTCNSSCYAMACNVTANRTCLTACLAACNGTNTSTVNVTRFPTYAAANLTLSLNGNFSLYPVNCTPAPIPPAPTPLANLTVALWRREWTALFNVTGSTESVGAVLVPYQPDLCMDSDAIDGLGLTPSASKLVADLVDAGNIGQAVLEIANAANRLNTTAIDVPWTTNSATTLCSQTLPRIASSPRSQASVSVTAFAAPMHLEFRSGPSLAPSTLIANGSFTLLQHLWAFQTFSVPVSRLPLAAFALSGLQRVPNLTASPFGTTENVTDAGGASRVWAVQLSVIEAAAKLTVLEHPVALCADFPSSDLGANGSCSSLLPVPRLRHNPSNAFQVATSVEFRTSVVRLRLYEMDEAGNFSALPTTHAVTSRRCLRARVEFDRSLIALETSHFVLQGLVARQCTGATAANPYAAVPDPSVPALAPPAERIPGGELRVWDLMVEVLDPSDGTFSFTMVPDATATGRRTAPAFSPTSLSRGGEYRAAPALVGLIESRWLPVRFSSDEYFPASFNTSEPIVASPRAIGTTQSPSLMREPLGVTSWPWLFVNVTFEAAVSRLEAEADVELSNARPVPGSVAVPGGPLVNNASTLDTLKPVAEAEALLGRPLNQSRCIGPAGTLIDGVPRTLEQGTACALFPVCVNESTGALAIGHRIPGAWPELRCDPQAAAVVWPQANYTQYARSWLFEIEALGGADSVGAYVLPFREEVCALGASIGNATSRPLAVPAASQRCSGAVPRIGRAFRAPSSAVANLTAYPVESRFYESNHGEVGGRLDAKGTTISSLLWAAITFSVPVARVPPEAFVLLGGIEFAGGPPVAFHGNGTSGLGSRTWGMLVRVLANSSRLAFRPNNISSCRSLLVARGLANATSPAECAQGVMPSPPIDIDAVSGRLPVGVVEALAVPTSIAAFEDLNGDGLVAASERQLVSGQATFERCLILRVTFPTGVTMLHASNFKLQNMRPAACGAPNVTVQPRMPFGGTEMSSETWDLSVVVADGHDGNLTATLVPGQFARQTTVVTTVNGTSNSTVVETTFSASPELQVPASFGLELFFQTSVSNFSVSQVPGVVGAVSQGKMQLDKGVELDLAASARLAASYAASVARAVATTAGSAWESGITASTFASVTVTYEALVRWFDVHRDMRFSSATALGQPVSEDVLQAVIVTANDPTSWPFNYSLCWTNATRPGPPVYNCTLDCASVPTLTTNASVAQAFATPANYAKFCAPASLIAANAPSGAVDAFPMSETLIARRAPLLSNASLALNTYSKDKEFQVRLLGLDRSAEAKALPFMSKNCVEFPSANASEAVRLLPDVLPFASCSRMQPKLSADPSQTWFVRFEQRAMVLDTDFVTRLSSAAAAVVAPLSYTNLTTVFFRVRLSLPVANLTWHSLYLKGVEANLEPAWHADDFTVYFFNLTVLDNQLVLSARPRALRQCTAAQAATGCTLPVPLLHWASEAERFDRALFFEAETTASLRAYIPIPTPSSSPSPSTTPTHTPSGSSTSTASALPSTTASTTASVSPSAATAGGRLLAAWGSSDAGPQAETDNWQSRLSQAAHGVARLLGLEPQGRAPGSPAVKPALVPSMGAVPSARVRSWGGPLLPLPARSAGEVGAGWSGFRMLAEAFPSAGPESSVSGFLDLSARAAANGSSTVVLVAQFSRLVPNITRCYFDIGGTLQFIPGVNPVQDSRFPSTSWALTVANTQPGGGTISYRLSTTGTADRCTDAEKLAAQNAAAGTVPRLVQASSVAPPVLLCTGNTIPAGNNTRCDPCPAGSIPEVATGRTTCQKCAAGKVLTLFSDSTSLSSAVAATYRCEDCPAGTFSSAEGALAGACQVCPAGRFADNPGASKCEICPQGSTTRLDEVVRQRTCSQPWAPPNCADTFVVTAANRTLCEACLASELWIGGTGLCIACRDDEVVVGETCQACEPGTFKPQGASVCSPCQAGRFRSTTRQPSNVDCLPCPGGTSSLANAVGCSLCKVGTFAPALLPQAADGLTECTPASPGFFQPIKPSEEARAILERVQNVTYAQEMHDAIAAEPRYAELFPLQNLPCPKGSFRTTAGNASCELCAPGRVAPVEGSSACTACTRGRVQPLRGQTECNDCAPGEFQDDEEGTVCKACSAGRSASDIARITSCVDCPVGRYQPLPGSTNCSDCGKGLYTNLQGSTTCERCPVGEFQATEGQANCQACAAGTYQNELGQSGCKLCPVGTANDKTRQEFCQPCFGSNYESEVGSTACTACTSSLVNRNGVWRSARVSTPDHSSGLTNCTACVTGTNCSGSVGTGDFAVSSDGFFWWPYVEIRTLDDFVDAMGIATPNRPDPASESRDVRIHECPKPGACQTVFVGQGLPNQSTTSARALAELDDAELRLLQMGSDDLDGCQETPKRLSDQSLTHDFSPVPAGCPPADNARRVWVNCTEGFEGVLCSRCRFGYFSAGEACSKCEPWMTGAGWVMTFLGMFAFCGYSWTLFSRELAQAKGPEKKDSFAAILKVIINFITITTALGEFASRGAALSREVLESLSVLNSVSDAPAGAGASTSSPLECAFGLRFYTTFYLWFAAPGIVGLLITITFMARWAFNRFWVYRDTVKYDWNSDDVPLEFRQGICTSFVNNVSKAINVFVVAYFLIYINISTNMLASQQLTSNIDGFKYVVTDYSIVAYRPDAQRLPVIPTEEYDVMNTVFLLGIALWVTGIPLILCLYLGCLKNRLLEPEQVSKWLFLYDGYDLGLQYGTYDEKLMNSGVSIAQGMMIKLAKHTSLDKQRRWRRSYEVASSMRLAGLEPAVGGTAAAPGKAKSAGAQADKRNAVGAGGAGSDGAAKAGHSEAESGNTGWWWQRESPTDAAIDDVSCLSSGKVAESRVDEEVIRRSIARSHFQLAKYAEKYRGRNFYYWEFTVLARKIIVLLVSQAGSGPTQSLINCLVMLLFLVTHVIASPYDSADTDFAEFFALATLVVQQFGSLALYTFDAENAAPIFLGMNASTIQTVVIFFLMAITALCFLLLLVMGLFHFLVGMIAPVRALAASGGAGGIPKSCAWPCLAALCCEDRRDLAQRMKHDEERIRVSIFSSSRLCCRCDNTPQCPAWCRLFHAFDFFGCCRVSVAQAKSRYASHAPGSNDPMAKVSLPLSAFSLMLAEYILDTSSPEKWSNSTRKHRMNMQQRLLRQVDNELEVLARKLKPPAVFEFSSTELLDRRRRAFEMIAPDHIPLAEMDDEGAPSSDEEGDDEGGSAAKPSGGAEADERGKGHKKAGSSWTLANWGRRGNKDSKADPTAAAAAEAAGSSAAAAAAAAAAVAADELAAEKAAGLRRLAMSTSEESGDEETDVPAAAAGAGRRSHGSRLRSSHAAEAAGVGGDWGDAAWRVATPRAADRAGPAIVHGDTDQLAAVMTLLVLVGAVSWGAWKLAQRCSWDDPAKGTAASSWFPVAPFSQFRESPPAQPGIVGLTNLGNTCYLNAILQCVAQEPGLVRLLLDDDLESQVNASNPLGCQGEVAAALGGLFRESWSGKRSVVDTRGFRDRAGRFRRQLMLREQQDCHELLHWLLDAVHEDLNRGDNVPGAADAESFSMRSRSPALTTGPLRAARSGRAGAEAAIAKARRAWEQHQRADRSPVMDRWWSMLANRLQCKECDGLSLSFESSLCHPVTVPPAFQSVFATVIKEVRPADALLALAPWWKDLLGEEDAARAALPSVERASPPAGHPACAAAGVSPVHVVHLRLPVRATVGQAVQQLRSRLGLPERSVRLLAWRRRPSGNPTAVQGQALVRDVPDIIVSAHARWPRPRSPAGLAWQAARKEAAAAAAAADSEGASEGASEGEVASSGAAAAGAPCAAAGGDAGATSRFDVASADDEQAGAVLWVQSLRPRIVPRMDVHAAVERCFAAEREATFDDVYRLEEVLDGLPLPVFCPLAATHASFFFVALAWARMCYAARPSEEAASAARPGWPVSLRGVPIAAGPGPDAALALPARLPTPVTLNSKCQEVGPLEPDSSRPVLEVADGELRAKMSGADLRWLVPLWTDDASDDEAMDEAAWTASVRAKAEARIAEAAIEVARAHRDVGLAAQQWKRALDSAEDTSSRARSVASALADDETATAAAKDKALVALDAAHEALAAIRSRPITAPDPRRLPHLHADALVRDPPVCAPGPEIALTPPFELVEPSREDSEGEARQRGFESSAAMQEWEAADGSRPDRRVPLECCLRLLTTPETLPLSLQWRCEGCKAPREATKSQAWWSLPDVLVLPLQRFEHLPTGFMQKNNTPIAYPLALDMAPFLDPDSPDADSPARCEFSLFAVACHAGRLGSGHYTALVRSALNGSWWRADDGSVMELKTLAQHHGRTPAAAARRGSGGQAGERDGEEGELALLELEELVQSPSAYVLFYLRTSELPKASEALRAKLAEMGVQKLTEAPVPAASQEPEAEPGSKVTSRRAAGRRQGAARAAAAVGGAEATA</sequence>
<feature type="transmembrane region" description="Helical" evidence="2">
    <location>
        <begin position="5287"/>
        <end position="5309"/>
    </location>
</feature>
<dbReference type="InterPro" id="IPR009030">
    <property type="entry name" value="Growth_fac_rcpt_cys_sf"/>
</dbReference>
<dbReference type="PROSITE" id="PS00973">
    <property type="entry name" value="USP_2"/>
    <property type="match status" value="1"/>
</dbReference>
<keyword evidence="3" id="KW-0732">Signal</keyword>
<evidence type="ECO:0000313" key="6">
    <source>
        <dbReference type="Proteomes" id="UP000325113"/>
    </source>
</evidence>
<comment type="caution">
    <text evidence="5">The sequence shown here is derived from an EMBL/GenBank/DDBJ whole genome shotgun (WGS) entry which is preliminary data.</text>
</comment>
<feature type="region of interest" description="Disordered" evidence="1">
    <location>
        <begin position="6930"/>
        <end position="6954"/>
    </location>
</feature>
<reference evidence="5 6" key="1">
    <citation type="submission" date="2019-07" db="EMBL/GenBank/DDBJ databases">
        <title>Genomes of Cafeteria roenbergensis.</title>
        <authorList>
            <person name="Fischer M.G."/>
            <person name="Hackl T."/>
            <person name="Roman M."/>
        </authorList>
    </citation>
    <scope>NUCLEOTIDE SEQUENCE [LARGE SCALE GENOMIC DNA]</scope>
    <source>
        <strain evidence="5 6">Cflag</strain>
    </source>
</reference>
<dbReference type="PANTHER" id="PTHR46967:SF1">
    <property type="entry name" value="KERATIN-ASSOCIATED PROTEIN 16-1-LIKE"/>
    <property type="match status" value="1"/>
</dbReference>
<evidence type="ECO:0000313" key="5">
    <source>
        <dbReference type="EMBL" id="KAA0160227.1"/>
    </source>
</evidence>
<dbReference type="Pfam" id="PF00443">
    <property type="entry name" value="UCH"/>
    <property type="match status" value="1"/>
</dbReference>
<dbReference type="Proteomes" id="UP000325113">
    <property type="component" value="Unassembled WGS sequence"/>
</dbReference>
<feature type="transmembrane region" description="Helical" evidence="2">
    <location>
        <begin position="5094"/>
        <end position="5113"/>
    </location>
</feature>
<feature type="region of interest" description="Disordered" evidence="1">
    <location>
        <begin position="5394"/>
        <end position="5437"/>
    </location>
</feature>
<feature type="chain" id="PRO_5022870145" description="USP domain-containing protein" evidence="3">
    <location>
        <begin position="23"/>
        <end position="7049"/>
    </location>
</feature>
<feature type="compositionally biased region" description="Acidic residues" evidence="1">
    <location>
        <begin position="5812"/>
        <end position="5829"/>
    </location>
</feature>
<name>A0A5A8D6H9_CAFRO</name>
<feature type="compositionally biased region" description="Low complexity" evidence="1">
    <location>
        <begin position="7031"/>
        <end position="7049"/>
    </location>
</feature>
<feature type="compositionally biased region" description="Low complexity" evidence="1">
    <location>
        <begin position="5394"/>
        <end position="5405"/>
    </location>
</feature>
<dbReference type="CDD" id="cd00185">
    <property type="entry name" value="TNFRSF"/>
    <property type="match status" value="1"/>
</dbReference>
<dbReference type="PROSITE" id="PS00972">
    <property type="entry name" value="USP_1"/>
    <property type="match status" value="1"/>
</dbReference>
<keyword evidence="2" id="KW-1133">Transmembrane helix</keyword>
<feature type="compositionally biased region" description="Basic and acidic residues" evidence="1">
    <location>
        <begin position="6756"/>
        <end position="6770"/>
    </location>
</feature>
<organism evidence="5 6">
    <name type="scientific">Cafeteria roenbergensis</name>
    <name type="common">Marine flagellate</name>
    <dbReference type="NCBI Taxonomy" id="33653"/>
    <lineage>
        <taxon>Eukaryota</taxon>
        <taxon>Sar</taxon>
        <taxon>Stramenopiles</taxon>
        <taxon>Bigyra</taxon>
        <taxon>Opalozoa</taxon>
        <taxon>Bicosoecida</taxon>
        <taxon>Cafeteriaceae</taxon>
        <taxon>Cafeteria</taxon>
    </lineage>
</organism>
<dbReference type="Gene3D" id="3.90.70.10">
    <property type="entry name" value="Cysteine proteinases"/>
    <property type="match status" value="2"/>
</dbReference>
<dbReference type="InterPro" id="IPR038765">
    <property type="entry name" value="Papain-like_cys_pep_sf"/>
</dbReference>
<feature type="region of interest" description="Disordered" evidence="1">
    <location>
        <begin position="5912"/>
        <end position="5953"/>
    </location>
</feature>
<feature type="region of interest" description="Disordered" evidence="1">
    <location>
        <begin position="4086"/>
        <end position="4129"/>
    </location>
</feature>
<feature type="compositionally biased region" description="Basic residues" evidence="1">
    <location>
        <begin position="5935"/>
        <end position="5944"/>
    </location>
</feature>
<dbReference type="InterPro" id="IPR011641">
    <property type="entry name" value="Tyr-kin_ephrin_A/B_rcpt-like"/>
</dbReference>
<proteinExistence type="predicted"/>
<dbReference type="PANTHER" id="PTHR46967">
    <property type="entry name" value="INSULIN-LIKE GROWTH FACTOR BINDING PROTEIN,N-TERMINAL"/>
    <property type="match status" value="1"/>
</dbReference>
<feature type="region of interest" description="Disordered" evidence="1">
    <location>
        <begin position="7005"/>
        <end position="7049"/>
    </location>
</feature>
<dbReference type="SMART" id="SM01411">
    <property type="entry name" value="Ephrin_rec_like"/>
    <property type="match status" value="8"/>
</dbReference>
<dbReference type="GO" id="GO:0016579">
    <property type="term" value="P:protein deubiquitination"/>
    <property type="evidence" value="ECO:0007669"/>
    <property type="project" value="InterPro"/>
</dbReference>
<dbReference type="InterPro" id="IPR028889">
    <property type="entry name" value="USP"/>
</dbReference>
<evidence type="ECO:0000256" key="2">
    <source>
        <dbReference type="SAM" id="Phobius"/>
    </source>
</evidence>
<dbReference type="PROSITE" id="PS00018">
    <property type="entry name" value="EF_HAND_1"/>
    <property type="match status" value="1"/>
</dbReference>
<keyword evidence="2" id="KW-0812">Transmembrane</keyword>
<feature type="region of interest" description="Disordered" evidence="1">
    <location>
        <begin position="5806"/>
        <end position="5872"/>
    </location>
</feature>
<feature type="transmembrane region" description="Helical" evidence="2">
    <location>
        <begin position="5161"/>
        <end position="5184"/>
    </location>
</feature>
<feature type="signal peptide" evidence="3">
    <location>
        <begin position="1"/>
        <end position="22"/>
    </location>
</feature>
<dbReference type="EMBL" id="VLTM01000046">
    <property type="protein sequence ID" value="KAA0160227.1"/>
    <property type="molecule type" value="Genomic_DNA"/>
</dbReference>
<gene>
    <name evidence="5" type="ORF">FNF31_04394</name>
</gene>
<dbReference type="InterPro" id="IPR018200">
    <property type="entry name" value="USP_CS"/>
</dbReference>
<feature type="transmembrane region" description="Helical" evidence="2">
    <location>
        <begin position="5520"/>
        <end position="5538"/>
    </location>
</feature>
<evidence type="ECO:0000259" key="4">
    <source>
        <dbReference type="PROSITE" id="PS50235"/>
    </source>
</evidence>
<feature type="domain" description="USP" evidence="4">
    <location>
        <begin position="6043"/>
        <end position="6981"/>
    </location>
</feature>
<dbReference type="InterPro" id="IPR018247">
    <property type="entry name" value="EF_Hand_1_Ca_BS"/>
</dbReference>
<feature type="transmembrane region" description="Helical" evidence="2">
    <location>
        <begin position="5550"/>
        <end position="5569"/>
    </location>
</feature>
<dbReference type="GO" id="GO:0004843">
    <property type="term" value="F:cysteine-type deubiquitinase activity"/>
    <property type="evidence" value="ECO:0007669"/>
    <property type="project" value="InterPro"/>
</dbReference>
<dbReference type="SUPFAM" id="SSF54001">
    <property type="entry name" value="Cysteine proteinases"/>
    <property type="match status" value="1"/>
</dbReference>
<dbReference type="Pfam" id="PF07699">
    <property type="entry name" value="Ephrin_rec_like"/>
    <property type="match status" value="1"/>
</dbReference>
<feature type="transmembrane region" description="Helical" evidence="2">
    <location>
        <begin position="5052"/>
        <end position="5073"/>
    </location>
</feature>
<dbReference type="InterPro" id="IPR001394">
    <property type="entry name" value="Peptidase_C19_UCH"/>
</dbReference>
<evidence type="ECO:0000256" key="1">
    <source>
        <dbReference type="SAM" id="MobiDB-lite"/>
    </source>
</evidence>
<dbReference type="SUPFAM" id="SSF57184">
    <property type="entry name" value="Growth factor receptor domain"/>
    <property type="match status" value="2"/>
</dbReference>
<feature type="transmembrane region" description="Helical" evidence="2">
    <location>
        <begin position="5589"/>
        <end position="5615"/>
    </location>
</feature>
<protein>
    <recommendedName>
        <fullName evidence="4">USP domain-containing protein</fullName>
    </recommendedName>
</protein>